<keyword evidence="5" id="KW-1185">Reference proteome</keyword>
<protein>
    <submittedName>
        <fullName evidence="4">Cytochrome P450</fullName>
    </submittedName>
</protein>
<evidence type="ECO:0000256" key="2">
    <source>
        <dbReference type="PIRSR" id="PIRSR602401-1"/>
    </source>
</evidence>
<evidence type="ECO:0000313" key="4">
    <source>
        <dbReference type="EMBL" id="KAJ5465202.1"/>
    </source>
</evidence>
<dbReference type="Gene3D" id="1.10.630.10">
    <property type="entry name" value="Cytochrome P450"/>
    <property type="match status" value="1"/>
</dbReference>
<dbReference type="SUPFAM" id="SSF48264">
    <property type="entry name" value="Cytochrome P450"/>
    <property type="match status" value="1"/>
</dbReference>
<organism evidence="4 5">
    <name type="scientific">Penicillium daleae</name>
    <dbReference type="NCBI Taxonomy" id="63821"/>
    <lineage>
        <taxon>Eukaryota</taxon>
        <taxon>Fungi</taxon>
        <taxon>Dikarya</taxon>
        <taxon>Ascomycota</taxon>
        <taxon>Pezizomycotina</taxon>
        <taxon>Eurotiomycetes</taxon>
        <taxon>Eurotiomycetidae</taxon>
        <taxon>Eurotiales</taxon>
        <taxon>Aspergillaceae</taxon>
        <taxon>Penicillium</taxon>
    </lineage>
</organism>
<dbReference type="InterPro" id="IPR036396">
    <property type="entry name" value="Cyt_P450_sf"/>
</dbReference>
<feature type="signal peptide" evidence="3">
    <location>
        <begin position="1"/>
        <end position="24"/>
    </location>
</feature>
<evidence type="ECO:0000313" key="5">
    <source>
        <dbReference type="Proteomes" id="UP001213681"/>
    </source>
</evidence>
<dbReference type="PRINTS" id="PR00385">
    <property type="entry name" value="P450"/>
</dbReference>
<feature type="binding site" description="axial binding residue" evidence="2">
    <location>
        <position position="266"/>
    </location>
    <ligand>
        <name>heme</name>
        <dbReference type="ChEBI" id="CHEBI:30413"/>
    </ligand>
    <ligandPart>
        <name>Fe</name>
        <dbReference type="ChEBI" id="CHEBI:18248"/>
    </ligandPart>
</feature>
<dbReference type="Proteomes" id="UP001213681">
    <property type="component" value="Unassembled WGS sequence"/>
</dbReference>
<keyword evidence="2" id="KW-0479">Metal-binding</keyword>
<dbReference type="AlphaFoldDB" id="A0AAD6CIN9"/>
<reference evidence="4" key="1">
    <citation type="submission" date="2022-12" db="EMBL/GenBank/DDBJ databases">
        <authorList>
            <person name="Petersen C."/>
        </authorList>
    </citation>
    <scope>NUCLEOTIDE SEQUENCE</scope>
    <source>
        <strain evidence="4">IBT 16125</strain>
    </source>
</reference>
<sequence>MIRLSFTVLLKACLGLDDNSGADAASPINNAAKTHLEAFFNMISRNPDIRRGGRKSLVSFHASHQGIQSVMESLVKYRRDHPSSKKDLLSSMLSSQDAHMLSNEEIESNLFLFMFAGHETTANTLVYMIYLLAVFPEWQTWVVQEIDQIFSDVPLDNKMPYKDIFNRLTRLKAVMHETLRLYGPVGNLLRRTSPDHDQTISRIDGSEILIPANTLVNIITTALHTHPDYWGPEALSWKPDRWLSSDELDSEKVDHLFAWAEGPRACPGRKFSQLGTLAVLVTLLHQSSVHIVPKPGVSLEEAQSEALEVLQNSRSLLTLHIEQPQKIHVRWCPRI</sequence>
<comment type="caution">
    <text evidence="4">The sequence shown here is derived from an EMBL/GenBank/DDBJ whole genome shotgun (WGS) entry which is preliminary data.</text>
</comment>
<dbReference type="PANTHER" id="PTHR24305">
    <property type="entry name" value="CYTOCHROME P450"/>
    <property type="match status" value="1"/>
</dbReference>
<evidence type="ECO:0000256" key="3">
    <source>
        <dbReference type="SAM" id="SignalP"/>
    </source>
</evidence>
<comment type="similarity">
    <text evidence="1">Belongs to the cytochrome P450 family.</text>
</comment>
<dbReference type="InterPro" id="IPR050121">
    <property type="entry name" value="Cytochrome_P450_monoxygenase"/>
</dbReference>
<reference evidence="4" key="2">
    <citation type="journal article" date="2023" name="IMA Fungus">
        <title>Comparative genomic study of the Penicillium genus elucidates a diverse pangenome and 15 lateral gene transfer events.</title>
        <authorList>
            <person name="Petersen C."/>
            <person name="Sorensen T."/>
            <person name="Nielsen M.R."/>
            <person name="Sondergaard T.E."/>
            <person name="Sorensen J.L."/>
            <person name="Fitzpatrick D.A."/>
            <person name="Frisvad J.C."/>
            <person name="Nielsen K.L."/>
        </authorList>
    </citation>
    <scope>NUCLEOTIDE SEQUENCE</scope>
    <source>
        <strain evidence="4">IBT 16125</strain>
    </source>
</reference>
<accession>A0AAD6CIN9</accession>
<dbReference type="Pfam" id="PF00067">
    <property type="entry name" value="p450"/>
    <property type="match status" value="1"/>
</dbReference>
<evidence type="ECO:0000256" key="1">
    <source>
        <dbReference type="ARBA" id="ARBA00010617"/>
    </source>
</evidence>
<dbReference type="GO" id="GO:0004497">
    <property type="term" value="F:monooxygenase activity"/>
    <property type="evidence" value="ECO:0007669"/>
    <property type="project" value="InterPro"/>
</dbReference>
<dbReference type="EMBL" id="JAPVEA010000001">
    <property type="protein sequence ID" value="KAJ5465202.1"/>
    <property type="molecule type" value="Genomic_DNA"/>
</dbReference>
<name>A0AAD6CIN9_9EURO</name>
<keyword evidence="2" id="KW-0349">Heme</keyword>
<dbReference type="InterPro" id="IPR002401">
    <property type="entry name" value="Cyt_P450_E_grp-I"/>
</dbReference>
<comment type="cofactor">
    <cofactor evidence="2">
        <name>heme</name>
        <dbReference type="ChEBI" id="CHEBI:30413"/>
    </cofactor>
</comment>
<keyword evidence="2" id="KW-0408">Iron</keyword>
<dbReference type="PRINTS" id="PR00463">
    <property type="entry name" value="EP450I"/>
</dbReference>
<dbReference type="InterPro" id="IPR001128">
    <property type="entry name" value="Cyt_P450"/>
</dbReference>
<dbReference type="GO" id="GO:0043386">
    <property type="term" value="P:mycotoxin biosynthetic process"/>
    <property type="evidence" value="ECO:0007669"/>
    <property type="project" value="UniProtKB-ARBA"/>
</dbReference>
<keyword evidence="3" id="KW-0732">Signal</keyword>
<dbReference type="GO" id="GO:0005506">
    <property type="term" value="F:iron ion binding"/>
    <property type="evidence" value="ECO:0007669"/>
    <property type="project" value="InterPro"/>
</dbReference>
<feature type="chain" id="PRO_5042142177" evidence="3">
    <location>
        <begin position="25"/>
        <end position="335"/>
    </location>
</feature>
<proteinExistence type="inferred from homology"/>
<dbReference type="GO" id="GO:0020037">
    <property type="term" value="F:heme binding"/>
    <property type="evidence" value="ECO:0007669"/>
    <property type="project" value="InterPro"/>
</dbReference>
<dbReference type="GO" id="GO:0016705">
    <property type="term" value="F:oxidoreductase activity, acting on paired donors, with incorporation or reduction of molecular oxygen"/>
    <property type="evidence" value="ECO:0007669"/>
    <property type="project" value="InterPro"/>
</dbReference>
<dbReference type="GeneID" id="81594525"/>
<dbReference type="RefSeq" id="XP_056772049.1">
    <property type="nucleotide sequence ID" value="XM_056904282.1"/>
</dbReference>
<dbReference type="PANTHER" id="PTHR24305:SF166">
    <property type="entry name" value="CYTOCHROME P450 12A4, MITOCHONDRIAL-RELATED"/>
    <property type="match status" value="1"/>
</dbReference>
<gene>
    <name evidence="4" type="ORF">N7458_000888</name>
</gene>